<sequence>MAENPLANSNTSIQIPLMAENPLLSSSDDLKDTVLDKHLAKLETFLRVFGFCQDSPFGSILSWLAFAIFAILLPLWSIYYAYCSNCEHYQIRTFELEIFTSQAVVAAISLLCISHNLRKHGVRNLLFVDRCHGNTAQFRQQCIQKIKAFYRSVFTWVIICFVLKTAREVTRAIYLRDKLWWWPVVILVASLVSWTYSTILFLLGTSLFNLVGNFQVIHFENYGKLLERDLDLSVYIEEHVRLKYNLSKISHRFRVFLLMEFLVVTASQFVALLQTTGNKGIINFINGGDFAVLSIVQLVGIVLCLTAAAKMSHRAQALGAVASRWHMLVTFSSNDACASGISTNGGNLEVPNPMGALSVNYSESDLESSDFVSLPPRLPLTQMTSYHKRQAFVSYVQSSAGGFTIFGWIIDRHLCNTIFFIELSLAFFVLGKTITITTR</sequence>
<dbReference type="PhylomeDB" id="A0A068V3D0"/>
<keyword evidence="3" id="KW-1185">Reference proteome</keyword>
<accession>A0A068V3D0</accession>
<dbReference type="PANTHER" id="PTHR31963">
    <property type="entry name" value="RAS GUANINE NUCLEOTIDE EXCHANGE FACTOR K"/>
    <property type="match status" value="1"/>
</dbReference>
<proteinExistence type="predicted"/>
<keyword evidence="1" id="KW-1133">Transmembrane helix</keyword>
<dbReference type="InterPro" id="IPR021924">
    <property type="entry name" value="DUF3537"/>
</dbReference>
<dbReference type="EMBL" id="HG739178">
    <property type="protein sequence ID" value="CDP15014.1"/>
    <property type="molecule type" value="Genomic_DNA"/>
</dbReference>
<feature type="transmembrane region" description="Helical" evidence="1">
    <location>
        <begin position="148"/>
        <end position="167"/>
    </location>
</feature>
<feature type="transmembrane region" description="Helical" evidence="1">
    <location>
        <begin position="60"/>
        <end position="82"/>
    </location>
</feature>
<keyword evidence="1" id="KW-0812">Transmembrane</keyword>
<feature type="transmembrane region" description="Helical" evidence="1">
    <location>
        <begin position="179"/>
        <end position="203"/>
    </location>
</feature>
<evidence type="ECO:0000256" key="1">
    <source>
        <dbReference type="SAM" id="Phobius"/>
    </source>
</evidence>
<organism evidence="2 3">
    <name type="scientific">Coffea canephora</name>
    <name type="common">Robusta coffee</name>
    <dbReference type="NCBI Taxonomy" id="49390"/>
    <lineage>
        <taxon>Eukaryota</taxon>
        <taxon>Viridiplantae</taxon>
        <taxon>Streptophyta</taxon>
        <taxon>Embryophyta</taxon>
        <taxon>Tracheophyta</taxon>
        <taxon>Spermatophyta</taxon>
        <taxon>Magnoliopsida</taxon>
        <taxon>eudicotyledons</taxon>
        <taxon>Gunneridae</taxon>
        <taxon>Pentapetalae</taxon>
        <taxon>asterids</taxon>
        <taxon>lamiids</taxon>
        <taxon>Gentianales</taxon>
        <taxon>Rubiaceae</taxon>
        <taxon>Ixoroideae</taxon>
        <taxon>Gardenieae complex</taxon>
        <taxon>Bertiereae - Coffeeae clade</taxon>
        <taxon>Coffeeae</taxon>
        <taxon>Coffea</taxon>
    </lineage>
</organism>
<keyword evidence="1" id="KW-0472">Membrane</keyword>
<dbReference type="STRING" id="49390.A0A068V3D0"/>
<feature type="transmembrane region" description="Helical" evidence="1">
    <location>
        <begin position="290"/>
        <end position="309"/>
    </location>
</feature>
<protein>
    <submittedName>
        <fullName evidence="2">Uncharacterized protein</fullName>
    </submittedName>
</protein>
<dbReference type="Proteomes" id="UP000295252">
    <property type="component" value="Chromosome VI"/>
</dbReference>
<gene>
    <name evidence="2" type="ORF">GSCOC_T00042542001</name>
</gene>
<dbReference type="InParanoid" id="A0A068V3D0"/>
<name>A0A068V3D0_COFCA</name>
<dbReference type="OMA" id="KIRVFYY"/>
<reference evidence="3" key="1">
    <citation type="journal article" date="2014" name="Science">
        <title>The coffee genome provides insight into the convergent evolution of caffeine biosynthesis.</title>
        <authorList>
            <person name="Denoeud F."/>
            <person name="Carretero-Paulet L."/>
            <person name="Dereeper A."/>
            <person name="Droc G."/>
            <person name="Guyot R."/>
            <person name="Pietrella M."/>
            <person name="Zheng C."/>
            <person name="Alberti A."/>
            <person name="Anthony F."/>
            <person name="Aprea G."/>
            <person name="Aury J.M."/>
            <person name="Bento P."/>
            <person name="Bernard M."/>
            <person name="Bocs S."/>
            <person name="Campa C."/>
            <person name="Cenci A."/>
            <person name="Combes M.C."/>
            <person name="Crouzillat D."/>
            <person name="Da Silva C."/>
            <person name="Daddiego L."/>
            <person name="De Bellis F."/>
            <person name="Dussert S."/>
            <person name="Garsmeur O."/>
            <person name="Gayraud T."/>
            <person name="Guignon V."/>
            <person name="Jahn K."/>
            <person name="Jamilloux V."/>
            <person name="Joet T."/>
            <person name="Labadie K."/>
            <person name="Lan T."/>
            <person name="Leclercq J."/>
            <person name="Lepelley M."/>
            <person name="Leroy T."/>
            <person name="Li L.T."/>
            <person name="Librado P."/>
            <person name="Lopez L."/>
            <person name="Munoz A."/>
            <person name="Noel B."/>
            <person name="Pallavicini A."/>
            <person name="Perrotta G."/>
            <person name="Poncet V."/>
            <person name="Pot D."/>
            <person name="Priyono X."/>
            <person name="Rigoreau M."/>
            <person name="Rouard M."/>
            <person name="Rozas J."/>
            <person name="Tranchant-Dubreuil C."/>
            <person name="VanBuren R."/>
            <person name="Zhang Q."/>
            <person name="Andrade A.C."/>
            <person name="Argout X."/>
            <person name="Bertrand B."/>
            <person name="de Kochko A."/>
            <person name="Graziosi G."/>
            <person name="Henry R.J."/>
            <person name="Jayarama X."/>
            <person name="Ming R."/>
            <person name="Nagai C."/>
            <person name="Rounsley S."/>
            <person name="Sankoff D."/>
            <person name="Giuliano G."/>
            <person name="Albert V.A."/>
            <person name="Wincker P."/>
            <person name="Lashermes P."/>
        </authorList>
    </citation>
    <scope>NUCLEOTIDE SEQUENCE [LARGE SCALE GENOMIC DNA]</scope>
    <source>
        <strain evidence="3">cv. DH200-94</strain>
    </source>
</reference>
<feature type="transmembrane region" description="Helical" evidence="1">
    <location>
        <begin position="416"/>
        <end position="435"/>
    </location>
</feature>
<dbReference type="Pfam" id="PF12056">
    <property type="entry name" value="DUF3537"/>
    <property type="match status" value="1"/>
</dbReference>
<evidence type="ECO:0000313" key="3">
    <source>
        <dbReference type="Proteomes" id="UP000295252"/>
    </source>
</evidence>
<feature type="transmembrane region" description="Helical" evidence="1">
    <location>
        <begin position="253"/>
        <end position="270"/>
    </location>
</feature>
<dbReference type="AlphaFoldDB" id="A0A068V3D0"/>
<evidence type="ECO:0000313" key="2">
    <source>
        <dbReference type="EMBL" id="CDP15014.1"/>
    </source>
</evidence>
<dbReference type="PANTHER" id="PTHR31963:SF28">
    <property type="entry name" value="GUSTATORY RECEPTOR"/>
    <property type="match status" value="1"/>
</dbReference>
<feature type="transmembrane region" description="Helical" evidence="1">
    <location>
        <begin position="392"/>
        <end position="410"/>
    </location>
</feature>
<dbReference type="OrthoDB" id="1897957at2759"/>
<dbReference type="Gramene" id="CDP15014">
    <property type="protein sequence ID" value="CDP15014"/>
    <property type="gene ID" value="GSCOC_T00042542001"/>
</dbReference>